<feature type="signal peptide" evidence="5">
    <location>
        <begin position="1"/>
        <end position="24"/>
    </location>
</feature>
<organism evidence="7 8">
    <name type="scientific">Algoriphagus lacus</name>
    <dbReference type="NCBI Taxonomy" id="2056311"/>
    <lineage>
        <taxon>Bacteria</taxon>
        <taxon>Pseudomonadati</taxon>
        <taxon>Bacteroidota</taxon>
        <taxon>Cytophagia</taxon>
        <taxon>Cytophagales</taxon>
        <taxon>Cyclobacteriaceae</taxon>
        <taxon>Algoriphagus</taxon>
    </lineage>
</organism>
<feature type="short sequence motif" description="DGA/G" evidence="4">
    <location>
        <begin position="216"/>
        <end position="218"/>
    </location>
</feature>
<dbReference type="OrthoDB" id="9770965at2"/>
<dbReference type="CDD" id="cd07205">
    <property type="entry name" value="Pat_PNPLA6_PNPLA7_NTE1_like"/>
    <property type="match status" value="1"/>
</dbReference>
<dbReference type="GO" id="GO:0019867">
    <property type="term" value="C:outer membrane"/>
    <property type="evidence" value="ECO:0007669"/>
    <property type="project" value="InterPro"/>
</dbReference>
<feature type="domain" description="PNPLA" evidence="6">
    <location>
        <begin position="39"/>
        <end position="229"/>
    </location>
</feature>
<feature type="chain" id="PRO_5019352971" evidence="5">
    <location>
        <begin position="25"/>
        <end position="782"/>
    </location>
</feature>
<dbReference type="PROSITE" id="PS51635">
    <property type="entry name" value="PNPLA"/>
    <property type="match status" value="1"/>
</dbReference>
<evidence type="ECO:0000256" key="3">
    <source>
        <dbReference type="ARBA" id="ARBA00023098"/>
    </source>
</evidence>
<dbReference type="PANTHER" id="PTHR14226">
    <property type="entry name" value="NEUROPATHY TARGET ESTERASE/SWISS CHEESE D.MELANOGASTER"/>
    <property type="match status" value="1"/>
</dbReference>
<dbReference type="InterPro" id="IPR043864">
    <property type="entry name" value="Omp85-like_dom"/>
</dbReference>
<evidence type="ECO:0000256" key="4">
    <source>
        <dbReference type="PROSITE-ProRule" id="PRU01161"/>
    </source>
</evidence>
<evidence type="ECO:0000259" key="6">
    <source>
        <dbReference type="PROSITE" id="PS51635"/>
    </source>
</evidence>
<dbReference type="InterPro" id="IPR016035">
    <property type="entry name" value="Acyl_Trfase/lysoPLipase"/>
</dbReference>
<feature type="active site" description="Proton acceptor" evidence="4">
    <location>
        <position position="216"/>
    </location>
</feature>
<dbReference type="Proteomes" id="UP000283522">
    <property type="component" value="Unassembled WGS sequence"/>
</dbReference>
<evidence type="ECO:0000313" key="7">
    <source>
        <dbReference type="EMBL" id="RIW17087.1"/>
    </source>
</evidence>
<dbReference type="Gene3D" id="3.40.1090.10">
    <property type="entry name" value="Cytosolic phospholipase A2 catalytic domain"/>
    <property type="match status" value="2"/>
</dbReference>
<dbReference type="RefSeq" id="WP_119476525.1">
    <property type="nucleotide sequence ID" value="NZ_QXML01000002.1"/>
</dbReference>
<feature type="short sequence motif" description="GXGXXG" evidence="4">
    <location>
        <begin position="43"/>
        <end position="48"/>
    </location>
</feature>
<keyword evidence="5" id="KW-0732">Signal</keyword>
<keyword evidence="8" id="KW-1185">Reference proteome</keyword>
<dbReference type="PANTHER" id="PTHR14226:SF29">
    <property type="entry name" value="NEUROPATHY TARGET ESTERASE SWS"/>
    <property type="match status" value="1"/>
</dbReference>
<dbReference type="GO" id="GO:0016042">
    <property type="term" value="P:lipid catabolic process"/>
    <property type="evidence" value="ECO:0007669"/>
    <property type="project" value="UniProtKB-UniRule"/>
</dbReference>
<dbReference type="AlphaFoldDB" id="A0A418PU41"/>
<evidence type="ECO:0000256" key="5">
    <source>
        <dbReference type="SAM" id="SignalP"/>
    </source>
</evidence>
<feature type="active site" description="Nucleophile" evidence="4">
    <location>
        <position position="72"/>
    </location>
</feature>
<keyword evidence="2 4" id="KW-0442">Lipid degradation</keyword>
<keyword evidence="3 4" id="KW-0443">Lipid metabolism</keyword>
<reference evidence="7 8" key="1">
    <citation type="submission" date="2018-09" db="EMBL/GenBank/DDBJ databases">
        <authorList>
            <person name="Wang X."/>
            <person name="Du Z."/>
        </authorList>
    </citation>
    <scope>NUCLEOTIDE SEQUENCE [LARGE SCALE GENOMIC DNA]</scope>
    <source>
        <strain evidence="7 8">N3</strain>
    </source>
</reference>
<sequence length="782" mass="87400">MKRKCTLICLFLVLLTGICGESNAFQQVQSADDRPKIGLVLSGGGAKGMAHVGVIRAMEKAGIRPDYVVGTSMGSVVGGLYAMGYNADELEKIIRGIDWDLIISNRVSFENIAFEEKEYYNRYLLEFPIRNGKISLPSGLIEGQMLSEVLHYYTWPARKYQNFDEFPIPFRCIATDISTGKPVIFKDGYLHDALRSSIAIPTAFTAFQLDSTMVVDGGVVNNFPVDVVREMGADFVIGVNVSDEDFIKAEKLEGFGAILMQIAMAESLGKTAENIKITDIYIKPELGPYGTASFGDYDAILKIGDETGEKFYPEFKRVADSLGLSDHAQGIGLEARAIRFKDISVIGNSLFPTPLILSKLGLQAGDEVTRDELQEGINRVFGMNGFYKVDYSLVPSGANDYALQIRVKEKPSKLLNTSIHYDNQFSAGILLNYTARDLIGKSSRTVVIADISENPKFRIDHYKYVGPSKKFAFNLRLNYLNQELPTYENGEEQNLTVVKNSRAEALLISTSSLQQAFSFGMIFENSNSKFRFNSIFSEGIKSAYQRYMGIKFRYYRNSQNDRNFPTKGAEGLIESVFNIQDWIGLNLESGVDTLFLDSDGELIPVPVTTLDKLVETLTPKPHATLYGRYSKFLRLSPKFQFRPEVAGGLVLSTEEGSKIFQDFYVGGYQNIRFGDTRFWGLNYAEVSTPNFIKAGAELQFVPVKKIFLRGGLNFLGFSKQYPLDETEFPDKVFRDETYFGYGADISYNSIMGPISFGVSSNSADKKLRTYFSIGLSFNYSDR</sequence>
<dbReference type="GO" id="GO:0016787">
    <property type="term" value="F:hydrolase activity"/>
    <property type="evidence" value="ECO:0007669"/>
    <property type="project" value="UniProtKB-UniRule"/>
</dbReference>
<proteinExistence type="predicted"/>
<dbReference type="InterPro" id="IPR002641">
    <property type="entry name" value="PNPLA_dom"/>
</dbReference>
<dbReference type="Pfam" id="PF01734">
    <property type="entry name" value="Patatin"/>
    <property type="match status" value="1"/>
</dbReference>
<protein>
    <submittedName>
        <fullName evidence="7">Alpha/beta hydrolase</fullName>
    </submittedName>
</protein>
<dbReference type="Gene3D" id="3.10.20.310">
    <property type="entry name" value="membrane protein fhac"/>
    <property type="match status" value="1"/>
</dbReference>
<evidence type="ECO:0000313" key="8">
    <source>
        <dbReference type="Proteomes" id="UP000283522"/>
    </source>
</evidence>
<accession>A0A418PU41</accession>
<dbReference type="EMBL" id="QXML01000002">
    <property type="protein sequence ID" value="RIW17087.1"/>
    <property type="molecule type" value="Genomic_DNA"/>
</dbReference>
<dbReference type="InterPro" id="IPR050301">
    <property type="entry name" value="NTE"/>
</dbReference>
<comment type="caution">
    <text evidence="7">The sequence shown here is derived from an EMBL/GenBank/DDBJ whole genome shotgun (WGS) entry which is preliminary data.</text>
</comment>
<feature type="short sequence motif" description="GXSXG" evidence="4">
    <location>
        <begin position="70"/>
        <end position="74"/>
    </location>
</feature>
<keyword evidence="1 4" id="KW-0378">Hydrolase</keyword>
<dbReference type="Pfam" id="PF19143">
    <property type="entry name" value="Omp85_2"/>
    <property type="match status" value="2"/>
</dbReference>
<name>A0A418PU41_9BACT</name>
<gene>
    <name evidence="7" type="ORF">D0X99_04835</name>
</gene>
<dbReference type="SUPFAM" id="SSF52151">
    <property type="entry name" value="FabD/lysophospholipase-like"/>
    <property type="match status" value="1"/>
</dbReference>
<evidence type="ECO:0000256" key="2">
    <source>
        <dbReference type="ARBA" id="ARBA00022963"/>
    </source>
</evidence>
<evidence type="ECO:0000256" key="1">
    <source>
        <dbReference type="ARBA" id="ARBA00022801"/>
    </source>
</evidence>